<evidence type="ECO:0000313" key="5">
    <source>
        <dbReference type="EMBL" id="CAI6089368.1"/>
    </source>
</evidence>
<evidence type="ECO:0000313" key="2">
    <source>
        <dbReference type="EMBL" id="CAI6015304.1"/>
    </source>
</evidence>
<proteinExistence type="predicted"/>
<dbReference type="EMBL" id="CABFNP030000738">
    <property type="protein sequence ID" value="CAI6082907.1"/>
    <property type="molecule type" value="Genomic_DNA"/>
</dbReference>
<dbReference type="EMBL" id="CABFNP030000445">
    <property type="protein sequence ID" value="CAI6015304.1"/>
    <property type="molecule type" value="Genomic_DNA"/>
</dbReference>
<dbReference type="Proteomes" id="UP001160390">
    <property type="component" value="Unassembled WGS sequence"/>
</dbReference>
<feature type="region of interest" description="Disordered" evidence="1">
    <location>
        <begin position="1"/>
        <end position="142"/>
    </location>
</feature>
<evidence type="ECO:0000313" key="4">
    <source>
        <dbReference type="EMBL" id="CAI6089366.1"/>
    </source>
</evidence>
<feature type="compositionally biased region" description="Acidic residues" evidence="1">
    <location>
        <begin position="108"/>
        <end position="129"/>
    </location>
</feature>
<dbReference type="InterPro" id="IPR021842">
    <property type="entry name" value="DUF3435"/>
</dbReference>
<feature type="compositionally biased region" description="Basic residues" evidence="1">
    <location>
        <begin position="1"/>
        <end position="18"/>
    </location>
</feature>
<gene>
    <name evidence="2" type="ORF">CCHLO57077_00018486</name>
    <name evidence="4" type="ORF">CCHLO57077_00019369</name>
    <name evidence="5" type="ORF">CCHLO57077_00019371</name>
    <name evidence="3" type="ORF">CCHLO57077_00019385</name>
</gene>
<comment type="caution">
    <text evidence="2">The sequence shown here is derived from an EMBL/GenBank/DDBJ whole genome shotgun (WGS) entry which is preliminary data.</text>
</comment>
<accession>A0AA35LPN1</accession>
<evidence type="ECO:0000313" key="6">
    <source>
        <dbReference type="Proteomes" id="UP001160390"/>
    </source>
</evidence>
<dbReference type="Pfam" id="PF11917">
    <property type="entry name" value="DUF3435"/>
    <property type="match status" value="1"/>
</dbReference>
<dbReference type="EMBL" id="CABFNP030000998">
    <property type="protein sequence ID" value="CAI6089368.1"/>
    <property type="molecule type" value="Genomic_DNA"/>
</dbReference>
<protein>
    <submittedName>
        <fullName evidence="2">Uncharacterized protein</fullName>
    </submittedName>
</protein>
<feature type="compositionally biased region" description="Polar residues" evidence="1">
    <location>
        <begin position="44"/>
        <end position="53"/>
    </location>
</feature>
<dbReference type="PANTHER" id="PTHR37535">
    <property type="entry name" value="FLUG DOMAIN PROTEIN"/>
    <property type="match status" value="1"/>
</dbReference>
<sequence length="650" mass="74615">MPRPSKLPRRARQRRNVGRNRVGDATQSGANHGLHTKRQEEHPQTAQISNNSHDLGCKPYQYENSLGRDDSNLVRMLSITTDDNSRQNSRKAKRDPIGSTDLSGSNTDTEEGSDDCSDISSDSESDLESLVDSGYGSAEDDPENEARFYESFEAECEAEGPTMSVHKDNTKKMTEPEEMRWNRYCIIRKRDPDESMKACNASFIKSYLHWRVKHSRIRKVSSILTYWNVLSMVYATKTQRYMDGGMLYDIGNWIHAKLAPVFNLDYSKKEKSGLFVQDLDLILYHHWVHDKAVYDHEHLRASISTILVLAGATTTRPDALIGNVLYKHVEFQLFPPPAGQSRPRVGLTLNLEHLKGGEDYKIFGFHEEDDLIHDPVLHVLFHAFADGAFENEFTGPEQIYNMAVPEYLDRIRLLWKEDWRERPLFRDVDGLQISLYKALKYSKVRGSLIHLGRELGYAKMLEFYDLRRGSGQKIHEALTPEERNKTMGHTLGDSGTYLRYYMPNFIGADVQSIIFGSSPQTDLMQLMGRLHRHQHAPKTLTDQQKLEVAQDKTLTRYIEKRKRALERIKRAGYASASAAKDTPEGKVYDKYRKKVESVRNVLLRKRMEQAVQEFHKTIHSKEVNQQLQGIKPTEVAQSDMKAEKSSINCV</sequence>
<organism evidence="2 6">
    <name type="scientific">Clonostachys chloroleuca</name>
    <dbReference type="NCBI Taxonomy" id="1926264"/>
    <lineage>
        <taxon>Eukaryota</taxon>
        <taxon>Fungi</taxon>
        <taxon>Dikarya</taxon>
        <taxon>Ascomycota</taxon>
        <taxon>Pezizomycotina</taxon>
        <taxon>Sordariomycetes</taxon>
        <taxon>Hypocreomycetidae</taxon>
        <taxon>Hypocreales</taxon>
        <taxon>Bionectriaceae</taxon>
        <taxon>Clonostachys</taxon>
    </lineage>
</organism>
<name>A0AA35LPN1_9HYPO</name>
<reference evidence="2" key="1">
    <citation type="submission" date="2023-01" db="EMBL/GenBank/DDBJ databases">
        <authorList>
            <person name="Piombo E."/>
        </authorList>
    </citation>
    <scope>NUCLEOTIDE SEQUENCE</scope>
</reference>
<dbReference type="PANTHER" id="PTHR37535:SF3">
    <property type="entry name" value="FLUG DOMAIN-CONTAINING PROTEIN"/>
    <property type="match status" value="1"/>
</dbReference>
<dbReference type="AlphaFoldDB" id="A0AA35LPN1"/>
<evidence type="ECO:0000256" key="1">
    <source>
        <dbReference type="SAM" id="MobiDB-lite"/>
    </source>
</evidence>
<evidence type="ECO:0000313" key="3">
    <source>
        <dbReference type="EMBL" id="CAI6082907.1"/>
    </source>
</evidence>
<keyword evidence="6" id="KW-1185">Reference proteome</keyword>
<dbReference type="EMBL" id="CABFNP030000997">
    <property type="protein sequence ID" value="CAI6089366.1"/>
    <property type="molecule type" value="Genomic_DNA"/>
</dbReference>